<keyword evidence="3" id="KW-0809">Transit peptide</keyword>
<dbReference type="Gene3D" id="3.30.1390.20">
    <property type="entry name" value="Ribosomal protein L30, ferredoxin-like fold domain"/>
    <property type="match status" value="1"/>
</dbReference>
<comment type="subcellular location">
    <subcellularLocation>
        <location evidence="1">Mitochondrion</location>
    </subcellularLocation>
</comment>
<dbReference type="FunFam" id="3.30.1390.20:FF:000005">
    <property type="entry name" value="39S ribosomal protein L30, mitochondrial"/>
    <property type="match status" value="1"/>
</dbReference>
<dbReference type="PANTHER" id="PTHR15892:SF2">
    <property type="entry name" value="LARGE RIBOSOMAL SUBUNIT PROTEIN UL30M"/>
    <property type="match status" value="1"/>
</dbReference>
<dbReference type="InterPro" id="IPR016082">
    <property type="entry name" value="Ribosomal_uL30_ferredoxin-like"/>
</dbReference>
<evidence type="ECO:0000313" key="11">
    <source>
        <dbReference type="Proteomes" id="UP000694845"/>
    </source>
</evidence>
<evidence type="ECO:0000256" key="2">
    <source>
        <dbReference type="ARBA" id="ARBA00007594"/>
    </source>
</evidence>
<keyword evidence="4" id="KW-0689">Ribosomal protein</keyword>
<evidence type="ECO:0000259" key="10">
    <source>
        <dbReference type="Pfam" id="PF00327"/>
    </source>
</evidence>
<feature type="domain" description="Large ribosomal subunit protein uL30-like ferredoxin-like fold" evidence="10">
    <location>
        <begin position="73"/>
        <end position="121"/>
    </location>
</feature>
<dbReference type="GO" id="GO:0003735">
    <property type="term" value="F:structural constituent of ribosome"/>
    <property type="evidence" value="ECO:0007669"/>
    <property type="project" value="InterPro"/>
</dbReference>
<organism evidence="11 12">
    <name type="scientific">Acanthaster planci</name>
    <name type="common">Crown-of-thorns starfish</name>
    <dbReference type="NCBI Taxonomy" id="133434"/>
    <lineage>
        <taxon>Eukaryota</taxon>
        <taxon>Metazoa</taxon>
        <taxon>Echinodermata</taxon>
        <taxon>Eleutherozoa</taxon>
        <taxon>Asterozoa</taxon>
        <taxon>Asteroidea</taxon>
        <taxon>Valvatacea</taxon>
        <taxon>Valvatida</taxon>
        <taxon>Acanthasteridae</taxon>
        <taxon>Acanthaster</taxon>
    </lineage>
</organism>
<evidence type="ECO:0000256" key="3">
    <source>
        <dbReference type="ARBA" id="ARBA00022946"/>
    </source>
</evidence>
<dbReference type="OrthoDB" id="9973389at2759"/>
<name>A0A8B7Y3K4_ACAPL</name>
<gene>
    <name evidence="12" type="primary">LOC110977017</name>
</gene>
<evidence type="ECO:0000256" key="7">
    <source>
        <dbReference type="ARBA" id="ARBA00035281"/>
    </source>
</evidence>
<evidence type="ECO:0000256" key="5">
    <source>
        <dbReference type="ARBA" id="ARBA00023128"/>
    </source>
</evidence>
<dbReference type="Pfam" id="PF00327">
    <property type="entry name" value="Ribosomal_L30"/>
    <property type="match status" value="1"/>
</dbReference>
<dbReference type="Proteomes" id="UP000694845">
    <property type="component" value="Unplaced"/>
</dbReference>
<feature type="region of interest" description="Disordered" evidence="9">
    <location>
        <begin position="161"/>
        <end position="188"/>
    </location>
</feature>
<dbReference type="GO" id="GO:0005743">
    <property type="term" value="C:mitochondrial inner membrane"/>
    <property type="evidence" value="ECO:0007669"/>
    <property type="project" value="UniProtKB-ARBA"/>
</dbReference>
<feature type="compositionally biased region" description="Basic and acidic residues" evidence="9">
    <location>
        <begin position="167"/>
        <end position="188"/>
    </location>
</feature>
<dbReference type="SUPFAM" id="SSF55129">
    <property type="entry name" value="Ribosomal protein L30p/L7e"/>
    <property type="match status" value="1"/>
</dbReference>
<comment type="similarity">
    <text evidence="2">Belongs to the universal ribosomal protein uL30 family.</text>
</comment>
<dbReference type="GO" id="GO:0006412">
    <property type="term" value="P:translation"/>
    <property type="evidence" value="ECO:0007669"/>
    <property type="project" value="InterPro"/>
</dbReference>
<evidence type="ECO:0000256" key="9">
    <source>
        <dbReference type="SAM" id="MobiDB-lite"/>
    </source>
</evidence>
<evidence type="ECO:0000256" key="8">
    <source>
        <dbReference type="ARBA" id="ARBA00035356"/>
    </source>
</evidence>
<dbReference type="GeneID" id="110977017"/>
<dbReference type="OMA" id="RCVTERC"/>
<evidence type="ECO:0000313" key="12">
    <source>
        <dbReference type="RefSeq" id="XP_022086466.1"/>
    </source>
</evidence>
<evidence type="ECO:0000256" key="4">
    <source>
        <dbReference type="ARBA" id="ARBA00022980"/>
    </source>
</evidence>
<dbReference type="InterPro" id="IPR036919">
    <property type="entry name" value="Ribo_uL30_ferredoxin-like_sf"/>
</dbReference>
<keyword evidence="11" id="KW-1185">Reference proteome</keyword>
<evidence type="ECO:0000256" key="6">
    <source>
        <dbReference type="ARBA" id="ARBA00023274"/>
    </source>
</evidence>
<sequence>MAARCVTERCSQMLTHGPLHLLPGLPGLTLVRTLCLSSLQLGARRYTGRPTLADRPVVKMPQGDDRPHMLHVVWRIRSTKRRPYWERDVIKQLMLERNFFPVVHKNTESVNALLRQVRHLVRIKPLVLKHGLPHGDYDSTLLKWNGEFVVRRKLNSLGQEVVTDGGEELKGRQEAGAEKEPARDPESR</sequence>
<dbReference type="RefSeq" id="XP_022086466.1">
    <property type="nucleotide sequence ID" value="XM_022230774.1"/>
</dbReference>
<dbReference type="KEGG" id="aplc:110977017"/>
<evidence type="ECO:0000256" key="1">
    <source>
        <dbReference type="ARBA" id="ARBA00004173"/>
    </source>
</evidence>
<dbReference type="InterPro" id="IPR005996">
    <property type="entry name" value="Ribosomal_uL30_bac-type"/>
</dbReference>
<keyword evidence="5" id="KW-0496">Mitochondrion</keyword>
<dbReference type="PANTHER" id="PTHR15892">
    <property type="entry name" value="MITOCHONDRIAL RIBOSOMAL PROTEIN L30"/>
    <property type="match status" value="1"/>
</dbReference>
<dbReference type="GO" id="GO:0015934">
    <property type="term" value="C:large ribosomal subunit"/>
    <property type="evidence" value="ECO:0007669"/>
    <property type="project" value="InterPro"/>
</dbReference>
<reference evidence="12" key="1">
    <citation type="submission" date="2025-08" db="UniProtKB">
        <authorList>
            <consortium name="RefSeq"/>
        </authorList>
    </citation>
    <scope>IDENTIFICATION</scope>
</reference>
<keyword evidence="6" id="KW-0687">Ribonucleoprotein</keyword>
<accession>A0A8B7Y3K4</accession>
<dbReference type="AlphaFoldDB" id="A0A8B7Y3K4"/>
<proteinExistence type="inferred from homology"/>
<protein>
    <recommendedName>
        <fullName evidence="7">Large ribosomal subunit protein uL30m</fullName>
    </recommendedName>
    <alternativeName>
        <fullName evidence="8">39S ribosomal protein L30, mitochondrial</fullName>
    </alternativeName>
</protein>